<keyword evidence="1" id="KW-0805">Transcription regulation</keyword>
<evidence type="ECO:0000256" key="1">
    <source>
        <dbReference type="ARBA" id="ARBA00023015"/>
    </source>
</evidence>
<dbReference type="InterPro" id="IPR050204">
    <property type="entry name" value="AraC_XylS_family_regulators"/>
</dbReference>
<protein>
    <submittedName>
        <fullName evidence="5">AraC family transcriptional regulator</fullName>
    </submittedName>
</protein>
<evidence type="ECO:0000313" key="6">
    <source>
        <dbReference type="Proteomes" id="UP000663508"/>
    </source>
</evidence>
<dbReference type="InterPro" id="IPR002818">
    <property type="entry name" value="DJ-1/PfpI"/>
</dbReference>
<dbReference type="PROSITE" id="PS01124">
    <property type="entry name" value="HTH_ARAC_FAMILY_2"/>
    <property type="match status" value="1"/>
</dbReference>
<dbReference type="InterPro" id="IPR018060">
    <property type="entry name" value="HTH_AraC"/>
</dbReference>
<dbReference type="SMART" id="SM00342">
    <property type="entry name" value="HTH_ARAC"/>
    <property type="match status" value="1"/>
</dbReference>
<dbReference type="InterPro" id="IPR029062">
    <property type="entry name" value="Class_I_gatase-like"/>
</dbReference>
<evidence type="ECO:0000313" key="5">
    <source>
        <dbReference type="EMBL" id="BCM86738.1"/>
    </source>
</evidence>
<keyword evidence="2" id="KW-0238">DNA-binding</keyword>
<dbReference type="Pfam" id="PF12833">
    <property type="entry name" value="HTH_18"/>
    <property type="match status" value="1"/>
</dbReference>
<dbReference type="SUPFAM" id="SSF52317">
    <property type="entry name" value="Class I glutamine amidotransferase-like"/>
    <property type="match status" value="1"/>
</dbReference>
<evidence type="ECO:0000256" key="3">
    <source>
        <dbReference type="ARBA" id="ARBA00023163"/>
    </source>
</evidence>
<reference evidence="5" key="1">
    <citation type="submission" date="2020-11" db="EMBL/GenBank/DDBJ databases">
        <title>Complete genome sequence of a novel pathogenic Methylobacterium strain isolated from rice in Vietnam.</title>
        <authorList>
            <person name="Lai K."/>
            <person name="Okazaki S."/>
            <person name="Higashi K."/>
            <person name="Mori H."/>
            <person name="Toyoda A."/>
            <person name="Kurokawa K."/>
        </authorList>
    </citation>
    <scope>NUCLEOTIDE SEQUENCE</scope>
    <source>
        <strain evidence="5">VL1</strain>
    </source>
</reference>
<name>A0A8H8WYA0_9HYPH</name>
<dbReference type="AlphaFoldDB" id="A0A8H8WYA0"/>
<sequence length="302" mass="33345">MSFASASEPFRAANRLAGHTLYRMRFFGEDPSGRVAASSGVEVPVEPLPRDHDGLYAVFVCAGGEPKTWNRPAVQATLRRLARRGTRIGGISGGPYVIAAAGLLTDRDFTIHWEHAGALREAFPDLVPKSARFVIAGDRMTCGGGVAPIDMMLAVITEDRGREFALLVSDWFLHTAAVAPEDPQRASPAERYGIHHPVLLAILQTMERTLDAPMDRREMAALGGLSERHLDRLFRDKMGISFSEHYRNLRLDHAQRLLRQSTMSMGRIAMASGFSGAGQFSRSYRARFGHTPSNERKMPDTQ</sequence>
<dbReference type="SUPFAM" id="SSF46689">
    <property type="entry name" value="Homeodomain-like"/>
    <property type="match status" value="2"/>
</dbReference>
<keyword evidence="3" id="KW-0804">Transcription</keyword>
<dbReference type="Gene3D" id="1.10.10.60">
    <property type="entry name" value="Homeodomain-like"/>
    <property type="match status" value="1"/>
</dbReference>
<dbReference type="PANTHER" id="PTHR46796:SF6">
    <property type="entry name" value="ARAC SUBFAMILY"/>
    <property type="match status" value="1"/>
</dbReference>
<dbReference type="Gene3D" id="3.40.50.880">
    <property type="match status" value="1"/>
</dbReference>
<dbReference type="InterPro" id="IPR018062">
    <property type="entry name" value="HTH_AraC-typ_CS"/>
</dbReference>
<evidence type="ECO:0000259" key="4">
    <source>
        <dbReference type="PROSITE" id="PS01124"/>
    </source>
</evidence>
<accession>A0A8H8WYA0</accession>
<dbReference type="GO" id="GO:0043565">
    <property type="term" value="F:sequence-specific DNA binding"/>
    <property type="evidence" value="ECO:0007669"/>
    <property type="project" value="InterPro"/>
</dbReference>
<organism evidence="5 6">
    <name type="scientific">Methylobacterium indicum</name>
    <dbReference type="NCBI Taxonomy" id="1775910"/>
    <lineage>
        <taxon>Bacteria</taxon>
        <taxon>Pseudomonadati</taxon>
        <taxon>Pseudomonadota</taxon>
        <taxon>Alphaproteobacteria</taxon>
        <taxon>Hyphomicrobiales</taxon>
        <taxon>Methylobacteriaceae</taxon>
        <taxon>Methylobacterium</taxon>
    </lineage>
</organism>
<dbReference type="CDD" id="cd03136">
    <property type="entry name" value="GATase1_AraC_ArgR_like"/>
    <property type="match status" value="1"/>
</dbReference>
<dbReference type="PROSITE" id="PS00041">
    <property type="entry name" value="HTH_ARAC_FAMILY_1"/>
    <property type="match status" value="1"/>
</dbReference>
<dbReference type="KEGG" id="mind:mvi_51990"/>
<evidence type="ECO:0000256" key="2">
    <source>
        <dbReference type="ARBA" id="ARBA00023125"/>
    </source>
</evidence>
<feature type="domain" description="HTH araC/xylS-type" evidence="4">
    <location>
        <begin position="200"/>
        <end position="298"/>
    </location>
</feature>
<dbReference type="InterPro" id="IPR009057">
    <property type="entry name" value="Homeodomain-like_sf"/>
</dbReference>
<dbReference type="Pfam" id="PF01965">
    <property type="entry name" value="DJ-1_PfpI"/>
    <property type="match status" value="1"/>
</dbReference>
<proteinExistence type="predicted"/>
<dbReference type="PANTHER" id="PTHR46796">
    <property type="entry name" value="HTH-TYPE TRANSCRIPTIONAL ACTIVATOR RHAS-RELATED"/>
    <property type="match status" value="1"/>
</dbReference>
<gene>
    <name evidence="5" type="primary">glxA</name>
    <name evidence="5" type="ORF">mvi_51990</name>
</gene>
<dbReference type="EMBL" id="AP024145">
    <property type="protein sequence ID" value="BCM86738.1"/>
    <property type="molecule type" value="Genomic_DNA"/>
</dbReference>
<dbReference type="GO" id="GO:0003700">
    <property type="term" value="F:DNA-binding transcription factor activity"/>
    <property type="evidence" value="ECO:0007669"/>
    <property type="project" value="InterPro"/>
</dbReference>
<dbReference type="Proteomes" id="UP000663508">
    <property type="component" value="Chromosome"/>
</dbReference>